<dbReference type="RefSeq" id="WP_136455100.1">
    <property type="nucleotide sequence ID" value="NZ_SSWH01000010.1"/>
</dbReference>
<protein>
    <submittedName>
        <fullName evidence="2">Uncharacterized protein</fullName>
    </submittedName>
</protein>
<dbReference type="Proteomes" id="UP000305233">
    <property type="component" value="Unassembled WGS sequence"/>
</dbReference>
<keyword evidence="1" id="KW-1133">Transmembrane helix</keyword>
<accession>A0A4S5E2R8</accession>
<evidence type="ECO:0000313" key="2">
    <source>
        <dbReference type="EMBL" id="THJ65643.1"/>
    </source>
</evidence>
<dbReference type="AlphaFoldDB" id="A0A4S5E2R8"/>
<name>A0A4S5E2R8_9MICC</name>
<dbReference type="EMBL" id="SSWH01000010">
    <property type="protein sequence ID" value="THJ65643.1"/>
    <property type="molecule type" value="Genomic_DNA"/>
</dbReference>
<gene>
    <name evidence="2" type="ORF">E8P82_11775</name>
</gene>
<keyword evidence="3" id="KW-1185">Reference proteome</keyword>
<proteinExistence type="predicted"/>
<keyword evidence="1" id="KW-0812">Transmembrane</keyword>
<evidence type="ECO:0000256" key="1">
    <source>
        <dbReference type="SAM" id="Phobius"/>
    </source>
</evidence>
<sequence>MFGNTLAAHTLTTINALTPPREGSLSAQTFTPTQPPGTEGLTTVINWILWGAALVLFVFFIFGLVSAGRNRRQGNEIEASIWPMAAACLLGASGAVWTAIT</sequence>
<keyword evidence="1" id="KW-0472">Membrane</keyword>
<feature type="transmembrane region" description="Helical" evidence="1">
    <location>
        <begin position="47"/>
        <end position="67"/>
    </location>
</feature>
<comment type="caution">
    <text evidence="2">The sequence shown here is derived from an EMBL/GenBank/DDBJ whole genome shotgun (WGS) entry which is preliminary data.</text>
</comment>
<feature type="transmembrane region" description="Helical" evidence="1">
    <location>
        <begin position="79"/>
        <end position="100"/>
    </location>
</feature>
<organism evidence="2 3">
    <name type="scientific">Arthrobacter echini</name>
    <dbReference type="NCBI Taxonomy" id="1529066"/>
    <lineage>
        <taxon>Bacteria</taxon>
        <taxon>Bacillati</taxon>
        <taxon>Actinomycetota</taxon>
        <taxon>Actinomycetes</taxon>
        <taxon>Micrococcales</taxon>
        <taxon>Micrococcaceae</taxon>
        <taxon>Arthrobacter</taxon>
    </lineage>
</organism>
<reference evidence="2 3" key="1">
    <citation type="submission" date="2019-04" db="EMBL/GenBank/DDBJ databases">
        <authorList>
            <person name="Liu Q."/>
            <person name="Xin Y.-H."/>
        </authorList>
    </citation>
    <scope>NUCLEOTIDE SEQUENCE [LARGE SCALE GENOMIC DNA]</scope>
    <source>
        <strain evidence="2 3">AM23</strain>
    </source>
</reference>
<dbReference type="OrthoDB" id="4880542at2"/>
<evidence type="ECO:0000313" key="3">
    <source>
        <dbReference type="Proteomes" id="UP000305233"/>
    </source>
</evidence>